<dbReference type="EMBL" id="LR899012">
    <property type="protein sequence ID" value="CAD7086855.1"/>
    <property type="molecule type" value="Genomic_DNA"/>
</dbReference>
<dbReference type="OrthoDB" id="539213at2759"/>
<sequence length="147" mass="16475">MDAYTRVYKDPKSPLTPLAPLDARNFTFVPESSATVRMPVTAKTPSPRPKVLEVPRKQQCCCSMKTQFSPKYASTKMSFSAQCSNVPMPRCSTKIVKDSKSPKPCNSVPFTALEKNLRDEIGKMQSLLADDLLRAHLKTRSDRTSYK</sequence>
<dbReference type="Proteomes" id="UP000594454">
    <property type="component" value="Chromosome 4"/>
</dbReference>
<organism evidence="1 2">
    <name type="scientific">Hermetia illucens</name>
    <name type="common">Black soldier fly</name>
    <dbReference type="NCBI Taxonomy" id="343691"/>
    <lineage>
        <taxon>Eukaryota</taxon>
        <taxon>Metazoa</taxon>
        <taxon>Ecdysozoa</taxon>
        <taxon>Arthropoda</taxon>
        <taxon>Hexapoda</taxon>
        <taxon>Insecta</taxon>
        <taxon>Pterygota</taxon>
        <taxon>Neoptera</taxon>
        <taxon>Endopterygota</taxon>
        <taxon>Diptera</taxon>
        <taxon>Brachycera</taxon>
        <taxon>Stratiomyomorpha</taxon>
        <taxon>Stratiomyidae</taxon>
        <taxon>Hermetiinae</taxon>
        <taxon>Hermetia</taxon>
    </lineage>
</organism>
<name>A0A7R8UUE6_HERIL</name>
<accession>A0A7R8UUE6</accession>
<keyword evidence="2" id="KW-1185">Reference proteome</keyword>
<gene>
    <name evidence="1" type="ORF">HERILL_LOCUS9595</name>
</gene>
<dbReference type="InParanoid" id="A0A7R8UUE6"/>
<dbReference type="AlphaFoldDB" id="A0A7R8UUE6"/>
<proteinExistence type="predicted"/>
<protein>
    <submittedName>
        <fullName evidence="1">Uncharacterized protein</fullName>
    </submittedName>
</protein>
<reference evidence="1 2" key="1">
    <citation type="submission" date="2020-11" db="EMBL/GenBank/DDBJ databases">
        <authorList>
            <person name="Wallbank WR R."/>
            <person name="Pardo Diaz C."/>
            <person name="Kozak K."/>
            <person name="Martin S."/>
            <person name="Jiggins C."/>
            <person name="Moest M."/>
            <person name="Warren A I."/>
            <person name="Generalovic N T."/>
            <person name="Byers J.R.P. K."/>
            <person name="Montejo-Kovacevich G."/>
            <person name="Yen C E."/>
        </authorList>
    </citation>
    <scope>NUCLEOTIDE SEQUENCE [LARGE SCALE GENOMIC DNA]</scope>
</reference>
<evidence type="ECO:0000313" key="2">
    <source>
        <dbReference type="Proteomes" id="UP000594454"/>
    </source>
</evidence>
<evidence type="ECO:0000313" key="1">
    <source>
        <dbReference type="EMBL" id="CAD7086855.1"/>
    </source>
</evidence>